<organism evidence="10 11">
    <name type="scientific">Ferrimonas balearica (strain DSM 9799 / CCM 4581 / KCTC 23876 / PAT)</name>
    <dbReference type="NCBI Taxonomy" id="550540"/>
    <lineage>
        <taxon>Bacteria</taxon>
        <taxon>Pseudomonadati</taxon>
        <taxon>Pseudomonadota</taxon>
        <taxon>Gammaproteobacteria</taxon>
        <taxon>Alteromonadales</taxon>
        <taxon>Ferrimonadaceae</taxon>
        <taxon>Ferrimonas</taxon>
    </lineage>
</organism>
<dbReference type="Gene3D" id="3.10.50.40">
    <property type="match status" value="1"/>
</dbReference>
<gene>
    <name evidence="10" type="ordered locus">Fbal_1687</name>
</gene>
<evidence type="ECO:0000256" key="1">
    <source>
        <dbReference type="ARBA" id="ARBA00000971"/>
    </source>
</evidence>
<keyword evidence="8" id="KW-0472">Membrane</keyword>
<dbReference type="RefSeq" id="WP_013345197.1">
    <property type="nucleotide sequence ID" value="NC_014541.1"/>
</dbReference>
<dbReference type="HOGENOM" id="CLU_013615_7_3_6"/>
<keyword evidence="5 6" id="KW-0413">Isomerase</keyword>
<evidence type="ECO:0000256" key="4">
    <source>
        <dbReference type="ARBA" id="ARBA00023110"/>
    </source>
</evidence>
<dbReference type="FunFam" id="3.10.50.40:FF:000045">
    <property type="entry name" value="Peptidyl-prolyl cis-trans isomerase"/>
    <property type="match status" value="1"/>
</dbReference>
<dbReference type="PANTHER" id="PTHR43811:SF57">
    <property type="entry name" value="FKBP-TYPE PEPTIDYL-PROLYL CIS-TRANS ISOMERASE FKPA-RELATED"/>
    <property type="match status" value="1"/>
</dbReference>
<dbReference type="AlphaFoldDB" id="E1SRE0"/>
<dbReference type="Pfam" id="PF00254">
    <property type="entry name" value="FKBP_C"/>
    <property type="match status" value="1"/>
</dbReference>
<dbReference type="STRING" id="550540.Fbal_1687"/>
<evidence type="ECO:0000256" key="2">
    <source>
        <dbReference type="ARBA" id="ARBA00006577"/>
    </source>
</evidence>
<comment type="catalytic activity">
    <reaction evidence="1 6 7">
        <text>[protein]-peptidylproline (omega=180) = [protein]-peptidylproline (omega=0)</text>
        <dbReference type="Rhea" id="RHEA:16237"/>
        <dbReference type="Rhea" id="RHEA-COMP:10747"/>
        <dbReference type="Rhea" id="RHEA-COMP:10748"/>
        <dbReference type="ChEBI" id="CHEBI:83833"/>
        <dbReference type="ChEBI" id="CHEBI:83834"/>
        <dbReference type="EC" id="5.2.1.8"/>
    </reaction>
</comment>
<dbReference type="GeneID" id="67181895"/>
<feature type="transmembrane region" description="Helical" evidence="8">
    <location>
        <begin position="12"/>
        <end position="30"/>
    </location>
</feature>
<keyword evidence="11" id="KW-1185">Reference proteome</keyword>
<dbReference type="InterPro" id="IPR001179">
    <property type="entry name" value="PPIase_FKBP_dom"/>
</dbReference>
<evidence type="ECO:0000256" key="6">
    <source>
        <dbReference type="PROSITE-ProRule" id="PRU00277"/>
    </source>
</evidence>
<keyword evidence="8" id="KW-0812">Transmembrane</keyword>
<evidence type="ECO:0000313" key="11">
    <source>
        <dbReference type="Proteomes" id="UP000006683"/>
    </source>
</evidence>
<accession>E1SRE0</accession>
<dbReference type="EMBL" id="CP002209">
    <property type="protein sequence ID" value="ADN75891.1"/>
    <property type="molecule type" value="Genomic_DNA"/>
</dbReference>
<keyword evidence="4 6" id="KW-0697">Rotamase</keyword>
<keyword evidence="3" id="KW-0732">Signal</keyword>
<keyword evidence="8" id="KW-1133">Transmembrane helix</keyword>
<evidence type="ECO:0000256" key="7">
    <source>
        <dbReference type="RuleBase" id="RU003915"/>
    </source>
</evidence>
<reference evidence="10 11" key="1">
    <citation type="journal article" date="2010" name="Stand. Genomic Sci.">
        <title>Complete genome sequence of Ferrimonas balearica type strain (PAT).</title>
        <authorList>
            <person name="Nolan M."/>
            <person name="Sikorski J."/>
            <person name="Davenport K."/>
            <person name="Lucas S."/>
            <person name="Glavina Del Rio T."/>
            <person name="Tice H."/>
            <person name="Cheng J."/>
            <person name="Goodwin L."/>
            <person name="Pitluck S."/>
            <person name="Liolios K."/>
            <person name="Ivanova N."/>
            <person name="Mavromatis K."/>
            <person name="Ovchinnikova G."/>
            <person name="Pati A."/>
            <person name="Chen A."/>
            <person name="Palaniappan K."/>
            <person name="Land M."/>
            <person name="Hauser L."/>
            <person name="Chang Y."/>
            <person name="Jeffries C."/>
            <person name="Tapia R."/>
            <person name="Brettin T."/>
            <person name="Detter J."/>
            <person name="Han C."/>
            <person name="Yasawong M."/>
            <person name="Rohde M."/>
            <person name="Tindall B."/>
            <person name="Goker M."/>
            <person name="Woyke T."/>
            <person name="Bristow J."/>
            <person name="Eisen J."/>
            <person name="Markowitz V."/>
            <person name="Hugenholtz P."/>
            <person name="Kyrpides N."/>
            <person name="Klenk H."/>
            <person name="Lapidus A."/>
        </authorList>
    </citation>
    <scope>NUCLEOTIDE SEQUENCE [LARGE SCALE GENOMIC DNA]</scope>
    <source>
        <strain evidence="11">DSM 9799 / CCM 4581 / KCTC 23876 / PAT</strain>
    </source>
</reference>
<feature type="domain" description="PPIase FKBP-type" evidence="9">
    <location>
        <begin position="80"/>
        <end position="165"/>
    </location>
</feature>
<evidence type="ECO:0000256" key="3">
    <source>
        <dbReference type="ARBA" id="ARBA00022729"/>
    </source>
</evidence>
<proteinExistence type="inferred from homology"/>
<sequence>MGHKGIKTVSKIVLIVIVLALVGLFLQRSIANKKVASENVGIGASFLAENGAKEGVETTASGLQYQVLEKGEGNVHPGPTDKVKVHYHGTLIDGTVFDSSVQRGEPISFGLNQVIKGWTEGLQLMVVGDKYRLFIPADLAYGNRGVGSIPAGSVLIFDVELLGINP</sequence>
<dbReference type="InterPro" id="IPR000774">
    <property type="entry name" value="PPIase_FKBP_N"/>
</dbReference>
<protein>
    <recommendedName>
        <fullName evidence="7">Peptidyl-prolyl cis-trans isomerase</fullName>
        <ecNumber evidence="7">5.2.1.8</ecNumber>
    </recommendedName>
</protein>
<dbReference type="eggNOG" id="COG0545">
    <property type="taxonomic scope" value="Bacteria"/>
</dbReference>
<dbReference type="Pfam" id="PF01346">
    <property type="entry name" value="FKBP_N"/>
    <property type="match status" value="1"/>
</dbReference>
<dbReference type="GO" id="GO:0003755">
    <property type="term" value="F:peptidyl-prolyl cis-trans isomerase activity"/>
    <property type="evidence" value="ECO:0007669"/>
    <property type="project" value="UniProtKB-UniRule"/>
</dbReference>
<evidence type="ECO:0000256" key="8">
    <source>
        <dbReference type="SAM" id="Phobius"/>
    </source>
</evidence>
<dbReference type="PROSITE" id="PS50059">
    <property type="entry name" value="FKBP_PPIASE"/>
    <property type="match status" value="1"/>
</dbReference>
<evidence type="ECO:0000256" key="5">
    <source>
        <dbReference type="ARBA" id="ARBA00023235"/>
    </source>
</evidence>
<evidence type="ECO:0000259" key="9">
    <source>
        <dbReference type="PROSITE" id="PS50059"/>
    </source>
</evidence>
<dbReference type="PANTHER" id="PTHR43811">
    <property type="entry name" value="FKBP-TYPE PEPTIDYL-PROLYL CIS-TRANS ISOMERASE FKPA"/>
    <property type="match status" value="1"/>
</dbReference>
<dbReference type="GO" id="GO:0006457">
    <property type="term" value="P:protein folding"/>
    <property type="evidence" value="ECO:0007669"/>
    <property type="project" value="InterPro"/>
</dbReference>
<dbReference type="InterPro" id="IPR046357">
    <property type="entry name" value="PPIase_dom_sf"/>
</dbReference>
<comment type="similarity">
    <text evidence="2 7">Belongs to the FKBP-type PPIase family.</text>
</comment>
<dbReference type="Proteomes" id="UP000006683">
    <property type="component" value="Chromosome"/>
</dbReference>
<evidence type="ECO:0000313" key="10">
    <source>
        <dbReference type="EMBL" id="ADN75891.1"/>
    </source>
</evidence>
<dbReference type="SUPFAM" id="SSF54534">
    <property type="entry name" value="FKBP-like"/>
    <property type="match status" value="1"/>
</dbReference>
<name>E1SRE0_FERBD</name>
<dbReference type="EC" id="5.2.1.8" evidence="7"/>
<dbReference type="KEGG" id="fbl:Fbal_1687"/>